<evidence type="ECO:0008006" key="5">
    <source>
        <dbReference type="Google" id="ProtNLM"/>
    </source>
</evidence>
<feature type="repeat" description="WD" evidence="1">
    <location>
        <begin position="23"/>
        <end position="49"/>
    </location>
</feature>
<dbReference type="Proteomes" id="UP001221757">
    <property type="component" value="Unassembled WGS sequence"/>
</dbReference>
<dbReference type="EMBL" id="JARKIE010000464">
    <property type="protein sequence ID" value="KAJ7635920.1"/>
    <property type="molecule type" value="Genomic_DNA"/>
</dbReference>
<gene>
    <name evidence="3" type="ORF">B0H17DRAFT_1217189</name>
</gene>
<accession>A0AAD7FSM9</accession>
<proteinExistence type="predicted"/>
<dbReference type="PANTHER" id="PTHR46579">
    <property type="entry name" value="F5/8 TYPE C DOMAIN-CONTAINING PROTEIN-RELATED"/>
    <property type="match status" value="1"/>
</dbReference>
<dbReference type="SUPFAM" id="SSF50978">
    <property type="entry name" value="WD40 repeat-like"/>
    <property type="match status" value="1"/>
</dbReference>
<dbReference type="Gene3D" id="2.130.10.10">
    <property type="entry name" value="YVTN repeat-like/Quinoprotein amine dehydrogenase"/>
    <property type="match status" value="1"/>
</dbReference>
<dbReference type="PROSITE" id="PS50082">
    <property type="entry name" value="WD_REPEATS_2"/>
    <property type="match status" value="1"/>
</dbReference>
<dbReference type="InterPro" id="IPR001680">
    <property type="entry name" value="WD40_rpt"/>
</dbReference>
<feature type="region of interest" description="Disordered" evidence="2">
    <location>
        <begin position="423"/>
        <end position="450"/>
    </location>
</feature>
<organism evidence="3 4">
    <name type="scientific">Mycena rosella</name>
    <name type="common">Pink bonnet</name>
    <name type="synonym">Agaricus rosellus</name>
    <dbReference type="NCBI Taxonomy" id="1033263"/>
    <lineage>
        <taxon>Eukaryota</taxon>
        <taxon>Fungi</taxon>
        <taxon>Dikarya</taxon>
        <taxon>Basidiomycota</taxon>
        <taxon>Agaricomycotina</taxon>
        <taxon>Agaricomycetes</taxon>
        <taxon>Agaricomycetidae</taxon>
        <taxon>Agaricales</taxon>
        <taxon>Marasmiineae</taxon>
        <taxon>Mycenaceae</taxon>
        <taxon>Mycena</taxon>
    </lineage>
</organism>
<dbReference type="PANTHER" id="PTHR46579:SF1">
    <property type="entry name" value="F5_8 TYPE C DOMAIN-CONTAINING PROTEIN"/>
    <property type="match status" value="1"/>
</dbReference>
<protein>
    <recommendedName>
        <fullName evidence="5">WD40 repeat-like protein</fullName>
    </recommendedName>
</protein>
<dbReference type="InterPro" id="IPR015943">
    <property type="entry name" value="WD40/YVTN_repeat-like_dom_sf"/>
</dbReference>
<evidence type="ECO:0000313" key="3">
    <source>
        <dbReference type="EMBL" id="KAJ7635920.1"/>
    </source>
</evidence>
<comment type="caution">
    <text evidence="3">The sequence shown here is derived from an EMBL/GenBank/DDBJ whole genome shotgun (WGS) entry which is preliminary data.</text>
</comment>
<name>A0AAD7FSM9_MYCRO</name>
<keyword evidence="1" id="KW-0853">WD repeat</keyword>
<feature type="compositionally biased region" description="Polar residues" evidence="2">
    <location>
        <begin position="429"/>
        <end position="450"/>
    </location>
</feature>
<evidence type="ECO:0000256" key="2">
    <source>
        <dbReference type="SAM" id="MobiDB-lite"/>
    </source>
</evidence>
<keyword evidence="4" id="KW-1185">Reference proteome</keyword>
<dbReference type="SMART" id="SM00320">
    <property type="entry name" value="WD40"/>
    <property type="match status" value="3"/>
</dbReference>
<reference evidence="3" key="1">
    <citation type="submission" date="2023-03" db="EMBL/GenBank/DDBJ databases">
        <title>Massive genome expansion in bonnet fungi (Mycena s.s.) driven by repeated elements and novel gene families across ecological guilds.</title>
        <authorList>
            <consortium name="Lawrence Berkeley National Laboratory"/>
            <person name="Harder C.B."/>
            <person name="Miyauchi S."/>
            <person name="Viragh M."/>
            <person name="Kuo A."/>
            <person name="Thoen E."/>
            <person name="Andreopoulos B."/>
            <person name="Lu D."/>
            <person name="Skrede I."/>
            <person name="Drula E."/>
            <person name="Henrissat B."/>
            <person name="Morin E."/>
            <person name="Kohler A."/>
            <person name="Barry K."/>
            <person name="LaButti K."/>
            <person name="Morin E."/>
            <person name="Salamov A."/>
            <person name="Lipzen A."/>
            <person name="Mereny Z."/>
            <person name="Hegedus B."/>
            <person name="Baldrian P."/>
            <person name="Stursova M."/>
            <person name="Weitz H."/>
            <person name="Taylor A."/>
            <person name="Grigoriev I.V."/>
            <person name="Nagy L.G."/>
            <person name="Martin F."/>
            <person name="Kauserud H."/>
        </authorList>
    </citation>
    <scope>NUCLEOTIDE SEQUENCE</scope>
    <source>
        <strain evidence="3">CBHHK067</strain>
    </source>
</reference>
<evidence type="ECO:0000256" key="1">
    <source>
        <dbReference type="PROSITE-ProRule" id="PRU00221"/>
    </source>
</evidence>
<dbReference type="AlphaFoldDB" id="A0AAD7FSM9"/>
<sequence>MSCIGSTTAPKPICHKYVLQGVLSGHNGAVTSLKATKDGKILASGGTDGVKLWDLTKFVALECPNGAGNRGAISTLLWIRREDEPGEILVYGTQLGLVVFWRQNGQSLEFEEANLFQMPERREVTGLAFETGANRLAVCQLDSVIQVHTLDTKMKPSTVFSIGIKNFLPKTLAFGELKGSHREMIVFGYHDGRILTLSGATGDIETVLPTITFAKVFCVSMTPSKVRLFTVSKAGGGNDHGIVYVFDRRTGEISDSLRLDPSDWVQTITSTEVDGVSTILAGRSRDWGGANGIMIWRQTTENTTSGGHRKWGMILVAMNILMLLAGFIFPLKAVKIENYSDDEGDLLYYCERCDPCPLCTSPPKNAIPPPVDVVASPVAVAHHSKTVPLSFPIAVFIAEACALQPNKHLVKNSERVAHTQELANRQCEEQSSAPADEIQASTSEQPSTAPASLDEVADLITALTLTDDGPDPATQPSKLFSSRAEFQELRAPHNPTAFNGDAVPLAEASWSLNAILAARCPIPHHEKTIQDIIAQVRNKMHEAETSLEVPSDFQAENPTAVAHMCVKLDAASVTFKIGKKSLDKVKTDSPEKSEVLSALKVLNIRITLIGSSLPPESEPTTPLVYDASYLNENPIEQLDIIAQMSILLGVEPDYGEINLYLSPIVDEAVTAWNQGIHISTTGASPVNGRDIDVAFVLSVNDLPAARKVVEREAIITEYGACWSELWRLPYWNPSRMLVIDSMHCILEGLMHYHCRYVLGLDADKAKTTANPVQAFSYSWEEYNEANVPTGFRVNTEKEENQIKKIQATLQLALGEGGLEEQMLDEATMEKRLRKHNLPPLRFKRLNKQSYVDSLMAWRKTMPLVSPEFDHRPKTVTAEVLKFVQENNAGTIKADEWRILATIYIPIALILLWGDGAAGPDAACLYQILQHSMAIFQATTLVCRYATSPERAAAYCNVMKEWVDGLYTNHPHTEAHNHRPNVHATFHIYDFLLLFGPVVSWWCFPFERLIGAIHKINTNFHIGGEMEATILRSFMRGANLRRWLNREDCPEVIRQFKLIFDLAFKRRNFRMEDDSVPGKDREKAHFFNRGVNFSQASTHL</sequence>
<dbReference type="Pfam" id="PF00400">
    <property type="entry name" value="WD40"/>
    <property type="match status" value="1"/>
</dbReference>
<dbReference type="InterPro" id="IPR036322">
    <property type="entry name" value="WD40_repeat_dom_sf"/>
</dbReference>
<evidence type="ECO:0000313" key="4">
    <source>
        <dbReference type="Proteomes" id="UP001221757"/>
    </source>
</evidence>